<dbReference type="Proteomes" id="UP000216189">
    <property type="component" value="Unassembled WGS sequence"/>
</dbReference>
<evidence type="ECO:0000259" key="4">
    <source>
        <dbReference type="Pfam" id="PF05592"/>
    </source>
</evidence>
<dbReference type="InterPro" id="IPR035396">
    <property type="entry name" value="Bac_rhamnosid6H"/>
</dbReference>
<dbReference type="InterPro" id="IPR016007">
    <property type="entry name" value="Alpha_rhamnosid"/>
</dbReference>
<feature type="domain" description="Alpha-L-rhamnosidase concanavalin-like" evidence="4">
    <location>
        <begin position="212"/>
        <end position="294"/>
    </location>
</feature>
<dbReference type="PANTHER" id="PTHR33307">
    <property type="entry name" value="ALPHA-RHAMNOSIDASE (EUROFUNG)"/>
    <property type="match status" value="1"/>
</dbReference>
<dbReference type="InterPro" id="IPR013737">
    <property type="entry name" value="Bac_rhamnosid_N"/>
</dbReference>
<evidence type="ECO:0000256" key="1">
    <source>
        <dbReference type="ARBA" id="ARBA00001445"/>
    </source>
</evidence>
<evidence type="ECO:0000259" key="6">
    <source>
        <dbReference type="Pfam" id="PF17389"/>
    </source>
</evidence>
<dbReference type="SUPFAM" id="SSF48208">
    <property type="entry name" value="Six-hairpin glycosidases"/>
    <property type="match status" value="1"/>
</dbReference>
<dbReference type="InterPro" id="IPR008928">
    <property type="entry name" value="6-hairpin_glycosidase_sf"/>
</dbReference>
<dbReference type="InterPro" id="IPR035398">
    <property type="entry name" value="Bac_rhamnosid_C"/>
</dbReference>
<evidence type="ECO:0000313" key="9">
    <source>
        <dbReference type="Proteomes" id="UP000216189"/>
    </source>
</evidence>
<dbReference type="Gene3D" id="1.50.10.10">
    <property type="match status" value="1"/>
</dbReference>
<organism evidence="8 9">
    <name type="scientific">Segatella bryantii</name>
    <name type="common">Prevotella bryantii</name>
    <dbReference type="NCBI Taxonomy" id="77095"/>
    <lineage>
        <taxon>Bacteria</taxon>
        <taxon>Pseudomonadati</taxon>
        <taxon>Bacteroidota</taxon>
        <taxon>Bacteroidia</taxon>
        <taxon>Bacteroidales</taxon>
        <taxon>Prevotellaceae</taxon>
        <taxon>Segatella</taxon>
    </lineage>
</organism>
<evidence type="ECO:0000256" key="3">
    <source>
        <dbReference type="ARBA" id="ARBA00022801"/>
    </source>
</evidence>
<dbReference type="PANTHER" id="PTHR33307:SF11">
    <property type="entry name" value="ALPHA-L-RHAMNOSIDASE"/>
    <property type="match status" value="1"/>
</dbReference>
<dbReference type="EC" id="3.2.1.40" evidence="2"/>
<keyword evidence="3" id="KW-0378">Hydrolase</keyword>
<dbReference type="InterPro" id="IPR008902">
    <property type="entry name" value="Rhamnosid_concanavalin"/>
</dbReference>
<evidence type="ECO:0000256" key="2">
    <source>
        <dbReference type="ARBA" id="ARBA00012652"/>
    </source>
</evidence>
<comment type="caution">
    <text evidence="8">The sequence shown here is derived from an EMBL/GenBank/DDBJ whole genome shotgun (WGS) entry which is preliminary data.</text>
</comment>
<dbReference type="EMBL" id="NPJF01000026">
    <property type="protein sequence ID" value="OYP55824.1"/>
    <property type="molecule type" value="Genomic_DNA"/>
</dbReference>
<reference evidence="8 9" key="1">
    <citation type="submission" date="2017-08" db="EMBL/GenBank/DDBJ databases">
        <title>Comparative genomics of non-oral Prevotella species.</title>
        <authorList>
            <person name="Accetto T."/>
            <person name="Nograsek B."/>
            <person name="Avgustin G."/>
        </authorList>
    </citation>
    <scope>NUCLEOTIDE SEQUENCE [LARGE SCALE GENOMIC DNA]</scope>
    <source>
        <strain evidence="8 9">TC1-1</strain>
    </source>
</reference>
<dbReference type="InterPro" id="IPR012341">
    <property type="entry name" value="6hp_glycosidase-like_sf"/>
</dbReference>
<proteinExistence type="predicted"/>
<evidence type="ECO:0000259" key="5">
    <source>
        <dbReference type="Pfam" id="PF08531"/>
    </source>
</evidence>
<dbReference type="Pfam" id="PF17389">
    <property type="entry name" value="Bac_rhamnosid6H"/>
    <property type="match status" value="1"/>
</dbReference>
<protein>
    <recommendedName>
        <fullName evidence="2">alpha-L-rhamnosidase</fullName>
        <ecNumber evidence="2">3.2.1.40</ecNumber>
    </recommendedName>
</protein>
<feature type="domain" description="Bacterial alpha-L-rhamnosidase N-terminal" evidence="5">
    <location>
        <begin position="45"/>
        <end position="202"/>
    </location>
</feature>
<feature type="domain" description="Alpha-L-rhamnosidase C-terminal" evidence="7">
    <location>
        <begin position="645"/>
        <end position="685"/>
    </location>
</feature>
<sequence length="719" mass="81857">MLSALITRADNVFSNAQWIGATTNQDDSLADRSIWLQHVLKCRKGIKKAQLMICGLGAYEFYIDGKKFGEDLMAPAWSDYRKSIFYNTYDVTSVLSAGSHSIEVLLGNGFFHERGRRYHKLKTNFGPSTLLFYLDIEYTNGKHDILKSDKTWKWKRSQIVYNSIYGGEDHDATFIDRWHPVVVQKSPQGKLYPQLSYPIRIYKKYPIAKRLSAHVFDMGQNLAGFPRFSIQGKAGQKVRIILGETLKNDGSVSQKSIGSPHYYLYTLSGKGIELFQPHFTYYGYQYIQIEGAVLKGDANPNNLPVIDKLESCFISNSAPKIGSFACSNPLFNRTYAIIDAAIRSNWQHVWTDCPHREKLGWLEQDWLNGQGLVDNYDCKSMLEQTQHVIADALHANGSMPEIAPEYIRFEGSWAPPFQESPEWGGALVALPVLYLHRYGDDSLLKKYQPHIRKYVDYLATRDSAYILNIGLGDWYDYNGEKAGFAKNTPVALVSTAHYYLWTKLAGLEQRADSIRQAFIRNFDLKSQAALAIALDLNLYPEGKKQDLLDKLLEDIHQHGDRLTTGDIGTPYLFRVLINNHQQDLLYTMLNHDQEPGYGFQLKMGMTTLTEQWDPRKGASRNHFMLAHINNHLIHDMVGIQVKRDTVVISPKPAGNLTWAKGSTIANGGKIAVDWTIKGNVFQVNIHSEGKNKIKIDYDEINRFCAQRHLRFQYQLVGAE</sequence>
<feature type="domain" description="Alpha-L-rhamnosidase six-hairpin glycosidase" evidence="6">
    <location>
        <begin position="320"/>
        <end position="633"/>
    </location>
</feature>
<dbReference type="Pfam" id="PF08531">
    <property type="entry name" value="Bac_rhamnosid_N"/>
    <property type="match status" value="1"/>
</dbReference>
<evidence type="ECO:0000313" key="8">
    <source>
        <dbReference type="EMBL" id="OYP55824.1"/>
    </source>
</evidence>
<dbReference type="Pfam" id="PF05592">
    <property type="entry name" value="Bac_rhamnosid"/>
    <property type="match status" value="1"/>
</dbReference>
<evidence type="ECO:0000259" key="7">
    <source>
        <dbReference type="Pfam" id="PF17390"/>
    </source>
</evidence>
<keyword evidence="9" id="KW-1185">Reference proteome</keyword>
<accession>A0ABX4EI69</accession>
<comment type="catalytic activity">
    <reaction evidence="1">
        <text>Hydrolysis of terminal non-reducing alpha-L-rhamnose residues in alpha-L-rhamnosides.</text>
        <dbReference type="EC" id="3.2.1.40"/>
    </reaction>
</comment>
<dbReference type="Pfam" id="PF17390">
    <property type="entry name" value="Bac_rhamnosid_C"/>
    <property type="match status" value="1"/>
</dbReference>
<dbReference type="Gene3D" id="2.60.120.260">
    <property type="entry name" value="Galactose-binding domain-like"/>
    <property type="match status" value="2"/>
</dbReference>
<gene>
    <name evidence="8" type="ORF">CIK91_05675</name>
</gene>
<name>A0ABX4EI69_SEGBR</name>